<organism evidence="2 3">
    <name type="scientific">Candidatus Nanogingivalis gingivitcus</name>
    <dbReference type="NCBI Taxonomy" id="2171992"/>
    <lineage>
        <taxon>Bacteria</taxon>
        <taxon>Candidatus Saccharimonadota</taxon>
        <taxon>Candidatus Nanosyncoccalia</taxon>
        <taxon>Candidatus Nanogingivales</taxon>
        <taxon>Candidatus Nanogingivalaceae</taxon>
        <taxon>Candidatus Nanogingivalis</taxon>
    </lineage>
</organism>
<dbReference type="EMBL" id="PRLK01000007">
    <property type="protein sequence ID" value="RYC72479.1"/>
    <property type="molecule type" value="Genomic_DNA"/>
</dbReference>
<gene>
    <name evidence="2" type="ORF">G6CMJM_00501</name>
</gene>
<feature type="transmembrane region" description="Helical" evidence="1">
    <location>
        <begin position="81"/>
        <end position="106"/>
    </location>
</feature>
<dbReference type="RefSeq" id="WP_129718900.1">
    <property type="nucleotide sequence ID" value="NZ_PRLK01000007.1"/>
</dbReference>
<dbReference type="InterPro" id="IPR043993">
    <property type="entry name" value="T4SS_pilin"/>
</dbReference>
<evidence type="ECO:0000256" key="1">
    <source>
        <dbReference type="SAM" id="Phobius"/>
    </source>
</evidence>
<name>A0ABY0FHN0_9BACT</name>
<dbReference type="Pfam" id="PF18895">
    <property type="entry name" value="T4SS_pilin"/>
    <property type="match status" value="1"/>
</dbReference>
<comment type="caution">
    <text evidence="2">The sequence shown here is derived from an EMBL/GenBank/DDBJ whole genome shotgun (WGS) entry which is preliminary data.</text>
</comment>
<evidence type="ECO:0000313" key="2">
    <source>
        <dbReference type="EMBL" id="RYC72479.1"/>
    </source>
</evidence>
<sequence>MLSITTYAVNVNGGLETGVEQGKGRNVPSTLFGNVGIFNQVINIMLFLVGILSIIMLIFGGLRYVISGGNSKTVESAKNTILYAIIGLIVAILAYAIVNFVISVFMSETGINTGGGTNGIAPTNV</sequence>
<reference evidence="2 3" key="1">
    <citation type="journal article" date="2018" name="bioRxiv">
        <title>Evidence of independent acquisition and adaption of ultra-small bacteria to human hosts across the highly diverse yet reduced genomes of the phylum Saccharibacteria.</title>
        <authorList>
            <person name="McLean J.S."/>
            <person name="Bor B."/>
            <person name="To T.T."/>
            <person name="Liu Q."/>
            <person name="Kearns K.A."/>
            <person name="Solden L.M."/>
            <person name="Wrighton K.C."/>
            <person name="He X."/>
            <person name="Shi W."/>
        </authorList>
    </citation>
    <scope>NUCLEOTIDE SEQUENCE [LARGE SCALE GENOMIC DNA]</scope>
    <source>
        <strain evidence="2 3">TM7_CMJM_G6_1_HOT_870</strain>
    </source>
</reference>
<dbReference type="Proteomes" id="UP001190925">
    <property type="component" value="Unassembled WGS sequence"/>
</dbReference>
<evidence type="ECO:0008006" key="4">
    <source>
        <dbReference type="Google" id="ProtNLM"/>
    </source>
</evidence>
<reference evidence="2 3" key="2">
    <citation type="journal article" date="2020" name="Cell Rep.">
        <title>Acquisition and Adaptation of Ultra-small Parasitic Reduced Genome Bacteria to Mammalian Hosts.</title>
        <authorList>
            <person name="McLean J.S."/>
            <person name="Bor B."/>
            <person name="Kerns K.A."/>
            <person name="Liu Q."/>
            <person name="To T.T."/>
            <person name="Solden L."/>
            <person name="Hendrickson E.L."/>
            <person name="Wrighton K."/>
            <person name="Shi W."/>
            <person name="He X."/>
        </authorList>
    </citation>
    <scope>NUCLEOTIDE SEQUENCE [LARGE SCALE GENOMIC DNA]</scope>
    <source>
        <strain evidence="2 3">TM7_CMJM_G6_1_HOT_870</strain>
    </source>
</reference>
<keyword evidence="1" id="KW-0812">Transmembrane</keyword>
<feature type="transmembrane region" description="Helical" evidence="1">
    <location>
        <begin position="37"/>
        <end position="60"/>
    </location>
</feature>
<keyword evidence="1" id="KW-1133">Transmembrane helix</keyword>
<protein>
    <recommendedName>
        <fullName evidence="4">Integral membrane protein</fullName>
    </recommendedName>
</protein>
<accession>A0ABY0FHN0</accession>
<keyword evidence="1" id="KW-0472">Membrane</keyword>
<proteinExistence type="predicted"/>
<keyword evidence="3" id="KW-1185">Reference proteome</keyword>
<evidence type="ECO:0000313" key="3">
    <source>
        <dbReference type="Proteomes" id="UP001190925"/>
    </source>
</evidence>